<dbReference type="Pfam" id="PF00149">
    <property type="entry name" value="Metallophos"/>
    <property type="match status" value="1"/>
</dbReference>
<proteinExistence type="predicted"/>
<gene>
    <name evidence="2" type="ORF">MB14_04710</name>
</gene>
<keyword evidence="3" id="KW-1185">Reference proteome</keyword>
<dbReference type="AlphaFoldDB" id="A0A150X746"/>
<evidence type="ECO:0000313" key="3">
    <source>
        <dbReference type="Proteomes" id="UP000075583"/>
    </source>
</evidence>
<dbReference type="SUPFAM" id="SSF56300">
    <property type="entry name" value="Metallo-dependent phosphatases"/>
    <property type="match status" value="1"/>
</dbReference>
<sequence>MKKRIFRYLKHVSLTFLVLALLAIAFGLYHGASASFGHNPLSMSFDGEGPYVFYKNDSVLNVNYIKGNKDDGFYLDQADYSTKEEIPVSSFFALDTTTFNFTVRADFETPKSTYNDNNPILAISDLESGYKTFRDFLINNKVIDQNLNWTFGKGHLVLVGDFVDRGFSTTQLLWFIYKLEQGAEKQGGNVHFIIGNHELKNMHGDYEATELKYTYVAAMLGKTQANLYDSNSVLGKWMASKNVIESINGNLFAHGGLHPDIANLGMSLDEINDFLRANYYTAPYPKAIKSKTDLLLSTKTGICWYRGYFKDDLTQEEVEKPLTQFNAKAIIVGHTLQSKVKNFYNGKVIGIDVKHSKDYHKNWPGKDSEGLLVTEGQYYRLLANGERKGL</sequence>
<dbReference type="PANTHER" id="PTHR46546">
    <property type="entry name" value="SHEWANELLA-LIKE PROTEIN PHOSPHATASE 1"/>
    <property type="match status" value="1"/>
</dbReference>
<organism evidence="2 3">
    <name type="scientific">Roseivirga ehrenbergii (strain DSM 102268 / JCM 13514 / KCTC 12282 / NCIMB 14502 / KMM 6017)</name>
    <dbReference type="NCBI Taxonomy" id="279360"/>
    <lineage>
        <taxon>Bacteria</taxon>
        <taxon>Pseudomonadati</taxon>
        <taxon>Bacteroidota</taxon>
        <taxon>Cytophagia</taxon>
        <taxon>Cytophagales</taxon>
        <taxon>Roseivirgaceae</taxon>
        <taxon>Roseivirga</taxon>
    </lineage>
</organism>
<dbReference type="InterPro" id="IPR029052">
    <property type="entry name" value="Metallo-depent_PP-like"/>
</dbReference>
<feature type="domain" description="Calcineurin-like phosphoesterase" evidence="1">
    <location>
        <begin position="119"/>
        <end position="336"/>
    </location>
</feature>
<dbReference type="GO" id="GO:0016787">
    <property type="term" value="F:hydrolase activity"/>
    <property type="evidence" value="ECO:0007669"/>
    <property type="project" value="InterPro"/>
</dbReference>
<accession>A0A150X746</accession>
<dbReference type="InterPro" id="IPR004843">
    <property type="entry name" value="Calcineurin-like_PHP"/>
</dbReference>
<protein>
    <recommendedName>
        <fullName evidence="1">Calcineurin-like phosphoesterase domain-containing protein</fullName>
    </recommendedName>
</protein>
<dbReference type="EMBL" id="LQZQ01000045">
    <property type="protein sequence ID" value="KYG74516.1"/>
    <property type="molecule type" value="Genomic_DNA"/>
</dbReference>
<name>A0A150X746_ROSEK</name>
<reference evidence="2" key="1">
    <citation type="submission" date="2016-01" db="EMBL/GenBank/DDBJ databases">
        <title>Genome sequencing of Roseivirga ehrenbergii KMM 6017.</title>
        <authorList>
            <person name="Selvaratnam C."/>
            <person name="Thevarajoo S."/>
            <person name="Goh K.M."/>
            <person name="Ee R."/>
            <person name="Chan K.-G."/>
            <person name="Chong C.S."/>
        </authorList>
    </citation>
    <scope>NUCLEOTIDE SEQUENCE [LARGE SCALE GENOMIC DNA]</scope>
    <source>
        <strain evidence="2">KMM 6017</strain>
    </source>
</reference>
<dbReference type="RefSeq" id="WP_062591621.1">
    <property type="nucleotide sequence ID" value="NZ_LQZQ01000045.1"/>
</dbReference>
<comment type="caution">
    <text evidence="2">The sequence shown here is derived from an EMBL/GenBank/DDBJ whole genome shotgun (WGS) entry which is preliminary data.</text>
</comment>
<dbReference type="PANTHER" id="PTHR46546:SF4">
    <property type="entry name" value="SHEWANELLA-LIKE PROTEIN PHOSPHATASE 1"/>
    <property type="match status" value="1"/>
</dbReference>
<dbReference type="OrthoDB" id="7550081at2"/>
<dbReference type="Gene3D" id="3.60.21.10">
    <property type="match status" value="1"/>
</dbReference>
<dbReference type="STRING" id="279360.MB14_04710"/>
<evidence type="ECO:0000259" key="1">
    <source>
        <dbReference type="Pfam" id="PF00149"/>
    </source>
</evidence>
<evidence type="ECO:0000313" key="2">
    <source>
        <dbReference type="EMBL" id="KYG74516.1"/>
    </source>
</evidence>
<dbReference type="Proteomes" id="UP000075583">
    <property type="component" value="Unassembled WGS sequence"/>
</dbReference>